<keyword evidence="3" id="KW-0067">ATP-binding</keyword>
<dbReference type="GO" id="GO:0004824">
    <property type="term" value="F:lysine-tRNA ligase activity"/>
    <property type="evidence" value="ECO:0007669"/>
    <property type="project" value="TreeGrafter"/>
</dbReference>
<keyword evidence="1" id="KW-0436">Ligase</keyword>
<evidence type="ECO:0000313" key="5">
    <source>
        <dbReference type="EMBL" id="CAB5007504.1"/>
    </source>
</evidence>
<gene>
    <name evidence="5" type="ORF">UFOPK4071_00538</name>
</gene>
<dbReference type="GO" id="GO:0000049">
    <property type="term" value="F:tRNA binding"/>
    <property type="evidence" value="ECO:0007669"/>
    <property type="project" value="TreeGrafter"/>
</dbReference>
<evidence type="ECO:0000256" key="3">
    <source>
        <dbReference type="ARBA" id="ARBA00022840"/>
    </source>
</evidence>
<dbReference type="PROSITE" id="PS50862">
    <property type="entry name" value="AA_TRNA_LIGASE_II"/>
    <property type="match status" value="1"/>
</dbReference>
<evidence type="ECO:0000259" key="4">
    <source>
        <dbReference type="PROSITE" id="PS50862"/>
    </source>
</evidence>
<organism evidence="5">
    <name type="scientific">freshwater metagenome</name>
    <dbReference type="NCBI Taxonomy" id="449393"/>
    <lineage>
        <taxon>unclassified sequences</taxon>
        <taxon>metagenomes</taxon>
        <taxon>ecological metagenomes</taxon>
    </lineage>
</organism>
<dbReference type="InterPro" id="IPR045864">
    <property type="entry name" value="aa-tRNA-synth_II/BPL/LPL"/>
</dbReference>
<proteinExistence type="predicted"/>
<dbReference type="PANTHER" id="PTHR42918">
    <property type="entry name" value="LYSYL-TRNA SYNTHETASE"/>
    <property type="match status" value="1"/>
</dbReference>
<dbReference type="InterPro" id="IPR006195">
    <property type="entry name" value="aa-tRNA-synth_II"/>
</dbReference>
<dbReference type="GO" id="GO:0005524">
    <property type="term" value="F:ATP binding"/>
    <property type="evidence" value="ECO:0007669"/>
    <property type="project" value="InterPro"/>
</dbReference>
<dbReference type="InterPro" id="IPR004364">
    <property type="entry name" value="Aa-tRNA-synt_II"/>
</dbReference>
<dbReference type="SUPFAM" id="SSF55681">
    <property type="entry name" value="Class II aaRS and biotin synthetases"/>
    <property type="match status" value="1"/>
</dbReference>
<dbReference type="Pfam" id="PF00152">
    <property type="entry name" value="tRNA-synt_2"/>
    <property type="match status" value="1"/>
</dbReference>
<sequence>MDEDYLRAIEYGLPPTGGLGIGIDRLVMLIAGVTSIREVILFPQARPERPEVIRALAVEEPESDIGSDIETSPTN</sequence>
<dbReference type="AlphaFoldDB" id="A0A6J7PZU0"/>
<dbReference type="PANTHER" id="PTHR42918:SF15">
    <property type="entry name" value="LYSINE--TRNA LIGASE, CHLOROPLASTIC_MITOCHONDRIAL"/>
    <property type="match status" value="1"/>
</dbReference>
<dbReference type="GO" id="GO:0006430">
    <property type="term" value="P:lysyl-tRNA aminoacylation"/>
    <property type="evidence" value="ECO:0007669"/>
    <property type="project" value="TreeGrafter"/>
</dbReference>
<reference evidence="5" key="1">
    <citation type="submission" date="2020-05" db="EMBL/GenBank/DDBJ databases">
        <authorList>
            <person name="Chiriac C."/>
            <person name="Salcher M."/>
            <person name="Ghai R."/>
            <person name="Kavagutti S V."/>
        </authorList>
    </citation>
    <scope>NUCLEOTIDE SEQUENCE</scope>
</reference>
<dbReference type="EMBL" id="CAFBPF010000049">
    <property type="protein sequence ID" value="CAB5007504.1"/>
    <property type="molecule type" value="Genomic_DNA"/>
</dbReference>
<dbReference type="GO" id="GO:0005829">
    <property type="term" value="C:cytosol"/>
    <property type="evidence" value="ECO:0007669"/>
    <property type="project" value="TreeGrafter"/>
</dbReference>
<accession>A0A6J7PZU0</accession>
<evidence type="ECO:0000256" key="1">
    <source>
        <dbReference type="ARBA" id="ARBA00022598"/>
    </source>
</evidence>
<keyword evidence="2" id="KW-0547">Nucleotide-binding</keyword>
<name>A0A6J7PZU0_9ZZZZ</name>
<dbReference type="Gene3D" id="3.30.930.10">
    <property type="entry name" value="Bira Bifunctional Protein, Domain 2"/>
    <property type="match status" value="1"/>
</dbReference>
<evidence type="ECO:0000256" key="2">
    <source>
        <dbReference type="ARBA" id="ARBA00022741"/>
    </source>
</evidence>
<feature type="domain" description="Aminoacyl-transfer RNA synthetases class-II family profile" evidence="4">
    <location>
        <begin position="1"/>
        <end position="47"/>
    </location>
</feature>
<protein>
    <submittedName>
        <fullName evidence="5">Unannotated protein</fullName>
    </submittedName>
</protein>